<feature type="domain" description="EamA" evidence="4">
    <location>
        <begin position="173"/>
        <end position="308"/>
    </location>
</feature>
<evidence type="ECO:0000313" key="5">
    <source>
        <dbReference type="EMBL" id="AEW96370.1"/>
    </source>
</evidence>
<feature type="transmembrane region" description="Helical" evidence="3">
    <location>
        <begin position="203"/>
        <end position="224"/>
    </location>
</feature>
<dbReference type="Pfam" id="PF00892">
    <property type="entry name" value="EamA"/>
    <property type="match status" value="2"/>
</dbReference>
<keyword evidence="3" id="KW-1133">Transmembrane helix</keyword>
<comment type="similarity">
    <text evidence="1">Belongs to the EamA transporter family.</text>
</comment>
<proteinExistence type="inferred from homology"/>
<dbReference type="AlphaFoldDB" id="G8WUS7"/>
<accession>G8WUS7</accession>
<feature type="transmembrane region" description="Helical" evidence="3">
    <location>
        <begin position="32"/>
        <end position="54"/>
    </location>
</feature>
<dbReference type="PANTHER" id="PTHR22911:SF76">
    <property type="entry name" value="EAMA DOMAIN-CONTAINING PROTEIN"/>
    <property type="match status" value="1"/>
</dbReference>
<dbReference type="KEGG" id="scy:SCATT_39990"/>
<protein>
    <recommendedName>
        <fullName evidence="4">EamA domain-containing protein</fullName>
    </recommendedName>
</protein>
<gene>
    <name evidence="5" type="ordered locus">SCATT_39990</name>
</gene>
<feature type="transmembrane region" description="Helical" evidence="3">
    <location>
        <begin position="60"/>
        <end position="78"/>
    </location>
</feature>
<dbReference type="EMBL" id="CP003219">
    <property type="protein sequence ID" value="AEW96370.1"/>
    <property type="molecule type" value="Genomic_DNA"/>
</dbReference>
<dbReference type="Proteomes" id="UP000007842">
    <property type="component" value="Chromosome"/>
</dbReference>
<feature type="region of interest" description="Disordered" evidence="2">
    <location>
        <begin position="1"/>
        <end position="24"/>
    </location>
</feature>
<feature type="domain" description="EamA" evidence="4">
    <location>
        <begin position="32"/>
        <end position="161"/>
    </location>
</feature>
<evidence type="ECO:0000259" key="4">
    <source>
        <dbReference type="Pfam" id="PF00892"/>
    </source>
</evidence>
<reference evidence="6" key="1">
    <citation type="submission" date="2011-12" db="EMBL/GenBank/DDBJ databases">
        <title>Complete genome sequence of Streptomyces cattleya strain DSM 46488.</title>
        <authorList>
            <person name="Ou H.-Y."/>
            <person name="Li P."/>
            <person name="Zhao C."/>
            <person name="O'Hagan D."/>
            <person name="Deng Z."/>
        </authorList>
    </citation>
    <scope>NUCLEOTIDE SEQUENCE [LARGE SCALE GENOMIC DNA]</scope>
    <source>
        <strain evidence="6">ATCC 35852 / DSM 46488 / JCM 4925 / NBRC 14057 / NRRL 8057</strain>
    </source>
</reference>
<dbReference type="InterPro" id="IPR000620">
    <property type="entry name" value="EamA_dom"/>
</dbReference>
<dbReference type="PATRIC" id="fig|1003195.29.peg.3997"/>
<feature type="transmembrane region" description="Helical" evidence="3">
    <location>
        <begin position="144"/>
        <end position="165"/>
    </location>
</feature>
<feature type="transmembrane region" description="Helical" evidence="3">
    <location>
        <begin position="171"/>
        <end position="191"/>
    </location>
</feature>
<keyword evidence="3" id="KW-0472">Membrane</keyword>
<feature type="transmembrane region" description="Helical" evidence="3">
    <location>
        <begin position="117"/>
        <end position="137"/>
    </location>
</feature>
<keyword evidence="6" id="KW-1185">Reference proteome</keyword>
<evidence type="ECO:0000256" key="3">
    <source>
        <dbReference type="SAM" id="Phobius"/>
    </source>
</evidence>
<dbReference type="HOGENOM" id="CLU_033863_0_2_11"/>
<keyword evidence="3" id="KW-0812">Transmembrane</keyword>
<feature type="transmembrane region" description="Helical" evidence="3">
    <location>
        <begin position="90"/>
        <end position="111"/>
    </location>
</feature>
<dbReference type="STRING" id="1003195.SCATT_39990"/>
<dbReference type="GO" id="GO:0016020">
    <property type="term" value="C:membrane"/>
    <property type="evidence" value="ECO:0007669"/>
    <property type="project" value="InterPro"/>
</dbReference>
<sequence>MRASPRSSLPSAVVPRSGGGEPDGAGGRRVDLVLLAVAICGVSLSAPLIAATAAPALAIAFWRNAMAVGVMSPFVLVRNRAELRGMGRRAVGLSAAAGVVLAVHFGLWLPSLSMTSVASSTALVTTTPIWTTVLLRLRGQRRPGLVWAGGALAVLGVAVLSGLDFSASPRALAGDALALGGGMAAAGYVLLGAEVRRTVGTAAYTYVCYATTALALLVACLVSGASPFAGYPAATWGKLAALTVAAQLLGHSLLNRVVRGLGPSVTSTAILLETPGAALVAAVWLGQRPPVAAYPALLLVLAGLALVILADRRGSATATPEPGV</sequence>
<evidence type="ECO:0000256" key="2">
    <source>
        <dbReference type="SAM" id="MobiDB-lite"/>
    </source>
</evidence>
<evidence type="ECO:0000256" key="1">
    <source>
        <dbReference type="ARBA" id="ARBA00007362"/>
    </source>
</evidence>
<dbReference type="PANTHER" id="PTHR22911">
    <property type="entry name" value="ACYL-MALONYL CONDENSING ENZYME-RELATED"/>
    <property type="match status" value="1"/>
</dbReference>
<dbReference type="SUPFAM" id="SSF103481">
    <property type="entry name" value="Multidrug resistance efflux transporter EmrE"/>
    <property type="match status" value="2"/>
</dbReference>
<evidence type="ECO:0000313" key="6">
    <source>
        <dbReference type="Proteomes" id="UP000007842"/>
    </source>
</evidence>
<dbReference type="eggNOG" id="COG0697">
    <property type="taxonomic scope" value="Bacteria"/>
</dbReference>
<dbReference type="InterPro" id="IPR037185">
    <property type="entry name" value="EmrE-like"/>
</dbReference>
<name>G8WUS7_STREN</name>
<feature type="compositionally biased region" description="Polar residues" evidence="2">
    <location>
        <begin position="1"/>
        <end position="10"/>
    </location>
</feature>
<organism evidence="5 6">
    <name type="scientific">Streptantibioticus cattleyicolor (strain ATCC 35852 / DSM 46488 / JCM 4925 / NBRC 14057 / NRRL 8057)</name>
    <name type="common">Streptomyces cattleya</name>
    <dbReference type="NCBI Taxonomy" id="1003195"/>
    <lineage>
        <taxon>Bacteria</taxon>
        <taxon>Bacillati</taxon>
        <taxon>Actinomycetota</taxon>
        <taxon>Actinomycetes</taxon>
        <taxon>Kitasatosporales</taxon>
        <taxon>Streptomycetaceae</taxon>
        <taxon>Streptantibioticus</taxon>
    </lineage>
</organism>
<feature type="transmembrane region" description="Helical" evidence="3">
    <location>
        <begin position="291"/>
        <end position="310"/>
    </location>
</feature>